<keyword evidence="1" id="KW-0812">Transmembrane</keyword>
<dbReference type="OrthoDB" id="2651432at2"/>
<name>A0A198ASA6_9BACL</name>
<accession>A0A198ASA6</accession>
<evidence type="ECO:0000256" key="1">
    <source>
        <dbReference type="SAM" id="Phobius"/>
    </source>
</evidence>
<organism evidence="2 3">
    <name type="scientific">Paenibacillus oryzisoli</name>
    <dbReference type="NCBI Taxonomy" id="1850517"/>
    <lineage>
        <taxon>Bacteria</taxon>
        <taxon>Bacillati</taxon>
        <taxon>Bacillota</taxon>
        <taxon>Bacilli</taxon>
        <taxon>Bacillales</taxon>
        <taxon>Paenibacillaceae</taxon>
        <taxon>Paenibacillus</taxon>
    </lineage>
</organism>
<keyword evidence="1" id="KW-1133">Transmembrane helix</keyword>
<keyword evidence="1" id="KW-0472">Membrane</keyword>
<protein>
    <submittedName>
        <fullName evidence="2">Uncharacterized protein</fullName>
    </submittedName>
</protein>
<dbReference type="AlphaFoldDB" id="A0A198ASA6"/>
<reference evidence="2 3" key="1">
    <citation type="submission" date="2016-05" db="EMBL/GenBank/DDBJ databases">
        <title>Paenibacillus sp. 1ZS3-15 nov., isolated from the rhizosphere soil.</title>
        <authorList>
            <person name="Zhang X.X."/>
            <person name="Zhang J."/>
        </authorList>
    </citation>
    <scope>NUCLEOTIDE SEQUENCE [LARGE SCALE GENOMIC DNA]</scope>
    <source>
        <strain evidence="2 3">1ZS3-15</strain>
    </source>
</reference>
<evidence type="ECO:0000313" key="2">
    <source>
        <dbReference type="EMBL" id="OAS23748.1"/>
    </source>
</evidence>
<sequence length="70" mass="7737">MISLIVALILFVIGYPKKRARQQDHRIVPAYVTLLLIALIFAVLHATGTSYVLTTALQNAMNRIMEKVGG</sequence>
<gene>
    <name evidence="2" type="ORF">A8708_08265</name>
</gene>
<dbReference type="RefSeq" id="WP_068661682.1">
    <property type="nucleotide sequence ID" value="NZ_LYPB01000036.1"/>
</dbReference>
<keyword evidence="3" id="KW-1185">Reference proteome</keyword>
<dbReference type="Proteomes" id="UP000078454">
    <property type="component" value="Unassembled WGS sequence"/>
</dbReference>
<feature type="transmembrane region" description="Helical" evidence="1">
    <location>
        <begin position="30"/>
        <end position="53"/>
    </location>
</feature>
<proteinExistence type="predicted"/>
<dbReference type="EMBL" id="LYPB01000036">
    <property type="protein sequence ID" value="OAS23748.1"/>
    <property type="molecule type" value="Genomic_DNA"/>
</dbReference>
<evidence type="ECO:0000313" key="3">
    <source>
        <dbReference type="Proteomes" id="UP000078454"/>
    </source>
</evidence>
<comment type="caution">
    <text evidence="2">The sequence shown here is derived from an EMBL/GenBank/DDBJ whole genome shotgun (WGS) entry which is preliminary data.</text>
</comment>
<dbReference type="STRING" id="1850517.A8708_08265"/>